<name>A0A942YXH5_9BACI</name>
<dbReference type="CDD" id="cd07067">
    <property type="entry name" value="HP_PGM_like"/>
    <property type="match status" value="1"/>
</dbReference>
<gene>
    <name evidence="4" type="ORF">KHA99_21885</name>
</gene>
<proteinExistence type="predicted"/>
<reference evidence="4" key="1">
    <citation type="submission" date="2021-05" db="EMBL/GenBank/DDBJ databases">
        <title>Novel Bacillus species.</title>
        <authorList>
            <person name="Liu G."/>
        </authorList>
    </citation>
    <scope>NUCLEOTIDE SEQUENCE</scope>
    <source>
        <strain evidence="4">FJAT-49825</strain>
    </source>
</reference>
<dbReference type="EMBL" id="JAGYPF010000004">
    <property type="protein sequence ID" value="MBS4215100.1"/>
    <property type="molecule type" value="Genomic_DNA"/>
</dbReference>
<keyword evidence="1" id="KW-0378">Hydrolase</keyword>
<dbReference type="GO" id="GO:0043456">
    <property type="term" value="P:regulation of pentose-phosphate shunt"/>
    <property type="evidence" value="ECO:0007669"/>
    <property type="project" value="TreeGrafter"/>
</dbReference>
<evidence type="ECO:0000256" key="3">
    <source>
        <dbReference type="PIRSR" id="PIRSR613078-2"/>
    </source>
</evidence>
<keyword evidence="5" id="KW-1185">Reference proteome</keyword>
<evidence type="ECO:0000313" key="4">
    <source>
        <dbReference type="EMBL" id="MBS4215100.1"/>
    </source>
</evidence>
<dbReference type="PANTHER" id="PTHR46517">
    <property type="entry name" value="FRUCTOSE-2,6-BISPHOSPHATASE TIGAR"/>
    <property type="match status" value="1"/>
</dbReference>
<dbReference type="GO" id="GO:0004331">
    <property type="term" value="F:fructose-2,6-bisphosphate 2-phosphatase activity"/>
    <property type="evidence" value="ECO:0007669"/>
    <property type="project" value="TreeGrafter"/>
</dbReference>
<dbReference type="InterPro" id="IPR029033">
    <property type="entry name" value="His_PPase_superfam"/>
</dbReference>
<protein>
    <submittedName>
        <fullName evidence="4">Histidine phosphatase family protein</fullName>
    </submittedName>
</protein>
<organism evidence="4 5">
    <name type="scientific">Neobacillus rhizophilus</name>
    <dbReference type="NCBI Taxonomy" id="2833579"/>
    <lineage>
        <taxon>Bacteria</taxon>
        <taxon>Bacillati</taxon>
        <taxon>Bacillota</taxon>
        <taxon>Bacilli</taxon>
        <taxon>Bacillales</taxon>
        <taxon>Bacillaceae</taxon>
        <taxon>Neobacillus</taxon>
    </lineage>
</organism>
<dbReference type="PANTHER" id="PTHR46517:SF1">
    <property type="entry name" value="FRUCTOSE-2,6-BISPHOSPHATASE TIGAR"/>
    <property type="match status" value="1"/>
</dbReference>
<sequence>MGTCDHMDVYLVRHGITNWNKEKRYLGHSDIGVIKSELSQLNNLQKVLSRLNFDHVFTSDLLRCQETLAYLSIPSQVSIDCRLREINFGDWEGKTYDELKNQIAYRNWLENWEVYSIPNGESADVFQSRIDSFFYELFQQAIETSPGNKKKILVMTHGGVIRYLVSKYVSSRSFWDLTISHGHGIRLTFEHQKGEWVCSSLLAVPFQEKEK</sequence>
<feature type="active site" description="Proton donor/acceptor" evidence="2">
    <location>
        <position position="85"/>
    </location>
</feature>
<evidence type="ECO:0000256" key="1">
    <source>
        <dbReference type="ARBA" id="ARBA00022801"/>
    </source>
</evidence>
<dbReference type="RefSeq" id="WP_213119586.1">
    <property type="nucleotide sequence ID" value="NZ_JAGYPF010000004.1"/>
</dbReference>
<dbReference type="GO" id="GO:0045820">
    <property type="term" value="P:negative regulation of glycolytic process"/>
    <property type="evidence" value="ECO:0007669"/>
    <property type="project" value="TreeGrafter"/>
</dbReference>
<comment type="caution">
    <text evidence="4">The sequence shown here is derived from an EMBL/GenBank/DDBJ whole genome shotgun (WGS) entry which is preliminary data.</text>
</comment>
<dbReference type="Pfam" id="PF00300">
    <property type="entry name" value="His_Phos_1"/>
    <property type="match status" value="1"/>
</dbReference>
<accession>A0A942YXH5</accession>
<dbReference type="GO" id="GO:0005829">
    <property type="term" value="C:cytosol"/>
    <property type="evidence" value="ECO:0007669"/>
    <property type="project" value="TreeGrafter"/>
</dbReference>
<dbReference type="SMART" id="SM00855">
    <property type="entry name" value="PGAM"/>
    <property type="match status" value="1"/>
</dbReference>
<dbReference type="AlphaFoldDB" id="A0A942YXH5"/>
<dbReference type="SUPFAM" id="SSF53254">
    <property type="entry name" value="Phosphoglycerate mutase-like"/>
    <property type="match status" value="1"/>
</dbReference>
<feature type="active site" description="Tele-phosphohistidine intermediate" evidence="2">
    <location>
        <position position="14"/>
    </location>
</feature>
<feature type="binding site" evidence="3">
    <location>
        <position position="63"/>
    </location>
    <ligand>
        <name>substrate</name>
    </ligand>
</feature>
<dbReference type="Gene3D" id="3.40.50.1240">
    <property type="entry name" value="Phosphoglycerate mutase-like"/>
    <property type="match status" value="1"/>
</dbReference>
<dbReference type="InterPro" id="IPR051695">
    <property type="entry name" value="Phosphoglycerate_Mutase"/>
</dbReference>
<dbReference type="InterPro" id="IPR013078">
    <property type="entry name" value="His_Pase_superF_clade-1"/>
</dbReference>
<feature type="binding site" evidence="3">
    <location>
        <begin position="13"/>
        <end position="20"/>
    </location>
    <ligand>
        <name>substrate</name>
    </ligand>
</feature>
<evidence type="ECO:0000256" key="2">
    <source>
        <dbReference type="PIRSR" id="PIRSR613078-1"/>
    </source>
</evidence>
<evidence type="ECO:0000313" key="5">
    <source>
        <dbReference type="Proteomes" id="UP000679749"/>
    </source>
</evidence>
<dbReference type="Proteomes" id="UP000679749">
    <property type="component" value="Unassembled WGS sequence"/>
</dbReference>